<evidence type="ECO:0000313" key="4">
    <source>
        <dbReference type="EMBL" id="QNP55278.1"/>
    </source>
</evidence>
<keyword evidence="5" id="KW-1185">Reference proteome</keyword>
<dbReference type="PROSITE" id="PS51755">
    <property type="entry name" value="OMPR_PHOB"/>
    <property type="match status" value="1"/>
</dbReference>
<dbReference type="EMBL" id="CP060789">
    <property type="protein sequence ID" value="QNP55278.1"/>
    <property type="molecule type" value="Genomic_DNA"/>
</dbReference>
<dbReference type="CDD" id="cd00383">
    <property type="entry name" value="trans_reg_C"/>
    <property type="match status" value="1"/>
</dbReference>
<feature type="DNA-binding region" description="OmpR/PhoB-type" evidence="2">
    <location>
        <begin position="69"/>
        <end position="173"/>
    </location>
</feature>
<sequence length="190" mass="20803">MTLNPTPAKTPPLRGFVLSVSLTEEEARRAGTSLDKIAKALRYQLSAMLPAASTEFTYLVPRPAQRGSRPRLTVAHRPPSEDGLIVDLRHEQARIDGADVRRSPREFQLLRVLIASAHSPLDRGGLFEAVWGGSTTPGNQRIIDVTIRRLRSRLGGYGATIRTVRGLGYRFDPLPGVTVLTAQEAVDRAS</sequence>
<dbReference type="KEGG" id="tdf:H9L22_13705"/>
<proteinExistence type="predicted"/>
<dbReference type="RefSeq" id="WP_187720414.1">
    <property type="nucleotide sequence ID" value="NZ_BAABBL010000014.1"/>
</dbReference>
<dbReference type="GO" id="GO:0000160">
    <property type="term" value="P:phosphorelay signal transduction system"/>
    <property type="evidence" value="ECO:0007669"/>
    <property type="project" value="InterPro"/>
</dbReference>
<dbReference type="GO" id="GO:0003677">
    <property type="term" value="F:DNA binding"/>
    <property type="evidence" value="ECO:0007669"/>
    <property type="project" value="UniProtKB-UniRule"/>
</dbReference>
<name>A0A7H0H412_9ACTN</name>
<evidence type="ECO:0000259" key="3">
    <source>
        <dbReference type="PROSITE" id="PS51755"/>
    </source>
</evidence>
<reference evidence="4 5" key="1">
    <citation type="submission" date="2020-08" db="EMBL/GenBank/DDBJ databases">
        <title>Genome sequence of Tessaracoccus defluvii JCM 17540T.</title>
        <authorList>
            <person name="Hyun D.-W."/>
            <person name="Bae J.-W."/>
        </authorList>
    </citation>
    <scope>NUCLEOTIDE SEQUENCE [LARGE SCALE GENOMIC DNA]</scope>
    <source>
        <strain evidence="4 5">JCM 17540</strain>
    </source>
</reference>
<accession>A0A7H0H412</accession>
<evidence type="ECO:0000256" key="2">
    <source>
        <dbReference type="PROSITE-ProRule" id="PRU01091"/>
    </source>
</evidence>
<gene>
    <name evidence="4" type="ORF">H9L22_13705</name>
</gene>
<dbReference type="InterPro" id="IPR016032">
    <property type="entry name" value="Sig_transdc_resp-reg_C-effctor"/>
</dbReference>
<dbReference type="InterPro" id="IPR036388">
    <property type="entry name" value="WH-like_DNA-bd_sf"/>
</dbReference>
<dbReference type="SUPFAM" id="SSF46894">
    <property type="entry name" value="C-terminal effector domain of the bipartite response regulators"/>
    <property type="match status" value="1"/>
</dbReference>
<dbReference type="Gene3D" id="1.10.10.10">
    <property type="entry name" value="Winged helix-like DNA-binding domain superfamily/Winged helix DNA-binding domain"/>
    <property type="match status" value="1"/>
</dbReference>
<evidence type="ECO:0000256" key="1">
    <source>
        <dbReference type="ARBA" id="ARBA00023125"/>
    </source>
</evidence>
<feature type="domain" description="OmpR/PhoB-type" evidence="3">
    <location>
        <begin position="69"/>
        <end position="173"/>
    </location>
</feature>
<dbReference type="InterPro" id="IPR001867">
    <property type="entry name" value="OmpR/PhoB-type_DNA-bd"/>
</dbReference>
<dbReference type="Pfam" id="PF00486">
    <property type="entry name" value="Trans_reg_C"/>
    <property type="match status" value="1"/>
</dbReference>
<dbReference type="SMART" id="SM00862">
    <property type="entry name" value="Trans_reg_C"/>
    <property type="match status" value="1"/>
</dbReference>
<keyword evidence="1 2" id="KW-0238">DNA-binding</keyword>
<dbReference type="GO" id="GO:0006355">
    <property type="term" value="P:regulation of DNA-templated transcription"/>
    <property type="evidence" value="ECO:0007669"/>
    <property type="project" value="InterPro"/>
</dbReference>
<dbReference type="AlphaFoldDB" id="A0A7H0H412"/>
<organism evidence="4 5">
    <name type="scientific">Tessaracoccus defluvii</name>
    <dbReference type="NCBI Taxonomy" id="1285901"/>
    <lineage>
        <taxon>Bacteria</taxon>
        <taxon>Bacillati</taxon>
        <taxon>Actinomycetota</taxon>
        <taxon>Actinomycetes</taxon>
        <taxon>Propionibacteriales</taxon>
        <taxon>Propionibacteriaceae</taxon>
        <taxon>Tessaracoccus</taxon>
    </lineage>
</organism>
<evidence type="ECO:0000313" key="5">
    <source>
        <dbReference type="Proteomes" id="UP000516117"/>
    </source>
</evidence>
<dbReference type="Proteomes" id="UP000516117">
    <property type="component" value="Chromosome"/>
</dbReference>
<protein>
    <submittedName>
        <fullName evidence="4">Winged helix-turn-helix domain-containing protein</fullName>
    </submittedName>
</protein>